<keyword evidence="5" id="KW-1185">Reference proteome</keyword>
<gene>
    <name evidence="4" type="ORF">B0J13DRAFT_127749</name>
</gene>
<evidence type="ECO:0000313" key="4">
    <source>
        <dbReference type="EMBL" id="KAH7160416.1"/>
    </source>
</evidence>
<evidence type="ECO:0000256" key="1">
    <source>
        <dbReference type="SAM" id="MobiDB-lite"/>
    </source>
</evidence>
<evidence type="ECO:0000256" key="2">
    <source>
        <dbReference type="SAM" id="SignalP"/>
    </source>
</evidence>
<organism evidence="4 5">
    <name type="scientific">Dactylonectria estremocensis</name>
    <dbReference type="NCBI Taxonomy" id="1079267"/>
    <lineage>
        <taxon>Eukaryota</taxon>
        <taxon>Fungi</taxon>
        <taxon>Dikarya</taxon>
        <taxon>Ascomycota</taxon>
        <taxon>Pezizomycotina</taxon>
        <taxon>Sordariomycetes</taxon>
        <taxon>Hypocreomycetidae</taxon>
        <taxon>Hypocreales</taxon>
        <taxon>Nectriaceae</taxon>
        <taxon>Dactylonectria</taxon>
    </lineage>
</organism>
<evidence type="ECO:0000313" key="5">
    <source>
        <dbReference type="Proteomes" id="UP000717696"/>
    </source>
</evidence>
<dbReference type="EMBL" id="JAGMUU010000002">
    <property type="protein sequence ID" value="KAH7160416.1"/>
    <property type="molecule type" value="Genomic_DNA"/>
</dbReference>
<keyword evidence="2" id="KW-0732">Signal</keyword>
<dbReference type="Proteomes" id="UP000717696">
    <property type="component" value="Unassembled WGS sequence"/>
</dbReference>
<name>A0A9P9FEI0_9HYPO</name>
<feature type="signal peptide" evidence="2">
    <location>
        <begin position="1"/>
        <end position="20"/>
    </location>
</feature>
<evidence type="ECO:0000259" key="3">
    <source>
        <dbReference type="PROSITE" id="PS51212"/>
    </source>
</evidence>
<proteinExistence type="predicted"/>
<protein>
    <recommendedName>
        <fullName evidence="3">WSC domain-containing protein</fullName>
    </recommendedName>
</protein>
<dbReference type="OrthoDB" id="2019572at2759"/>
<dbReference type="Pfam" id="PF01822">
    <property type="entry name" value="WSC"/>
    <property type="match status" value="1"/>
</dbReference>
<accession>A0A9P9FEI0</accession>
<dbReference type="AlphaFoldDB" id="A0A9P9FEI0"/>
<comment type="caution">
    <text evidence="4">The sequence shown here is derived from an EMBL/GenBank/DDBJ whole genome shotgun (WGS) entry which is preliminary data.</text>
</comment>
<dbReference type="PROSITE" id="PS51212">
    <property type="entry name" value="WSC"/>
    <property type="match status" value="1"/>
</dbReference>
<feature type="region of interest" description="Disordered" evidence="1">
    <location>
        <begin position="192"/>
        <end position="216"/>
    </location>
</feature>
<dbReference type="InterPro" id="IPR002889">
    <property type="entry name" value="WSC_carb-bd"/>
</dbReference>
<feature type="chain" id="PRO_5040495354" description="WSC domain-containing protein" evidence="2">
    <location>
        <begin position="21"/>
        <end position="250"/>
    </location>
</feature>
<reference evidence="4" key="1">
    <citation type="journal article" date="2021" name="Nat. Commun.">
        <title>Genetic determinants of endophytism in the Arabidopsis root mycobiome.</title>
        <authorList>
            <person name="Mesny F."/>
            <person name="Miyauchi S."/>
            <person name="Thiergart T."/>
            <person name="Pickel B."/>
            <person name="Atanasova L."/>
            <person name="Karlsson M."/>
            <person name="Huettel B."/>
            <person name="Barry K.W."/>
            <person name="Haridas S."/>
            <person name="Chen C."/>
            <person name="Bauer D."/>
            <person name="Andreopoulos W."/>
            <person name="Pangilinan J."/>
            <person name="LaButti K."/>
            <person name="Riley R."/>
            <person name="Lipzen A."/>
            <person name="Clum A."/>
            <person name="Drula E."/>
            <person name="Henrissat B."/>
            <person name="Kohler A."/>
            <person name="Grigoriev I.V."/>
            <person name="Martin F.M."/>
            <person name="Hacquard S."/>
        </authorList>
    </citation>
    <scope>NUCLEOTIDE SEQUENCE</scope>
    <source>
        <strain evidence="4">MPI-CAGE-AT-0021</strain>
    </source>
</reference>
<sequence>MNGFSIVYATFFFWVALVAGVSTAPTQPPATAPVKGQLTSHGCYGSLTSSANGMSSVFLSSASCWNDCQERGKSVMITHLETCFCADTYPPLLSRVDDDQCDYPCPGYAAEACGGENAYSVFNVGIELDVDNDDASVSSSITSAAASTSIASSTVSSASAATNIVNSTASSASASTHIANSTASSASASTHIANSTSSSDSSSTTVSSTASTPSVSTITSSVSRSTLTDGFNYKAMGILAISIQIFLNNI</sequence>
<dbReference type="SMART" id="SM00321">
    <property type="entry name" value="WSC"/>
    <property type="match status" value="1"/>
</dbReference>
<feature type="domain" description="WSC" evidence="3">
    <location>
        <begin position="37"/>
        <end position="125"/>
    </location>
</feature>